<gene>
    <name evidence="1" type="ORF">C3E79_00790</name>
</gene>
<sequence length="156" mass="15653">MGNLLLFALLSWLPCLALVGVAWAWLGKNGAESLTTSVIAVVVSGALGFGLGALLLGPLADSPLLIALAVVVAVGVFGALAARRAPWTAALAAASAIAGAHVAVPARNVGDFSSPDGQGVFWAMPVLDLWLILGVPLLCALLVVVVLRTRSAPLGA</sequence>
<name>A0A2S0WBQ3_9CORY</name>
<evidence type="ECO:0000313" key="2">
    <source>
        <dbReference type="Proteomes" id="UP000244754"/>
    </source>
</evidence>
<protein>
    <submittedName>
        <fullName evidence="1">Uncharacterized protein</fullName>
    </submittedName>
</protein>
<dbReference type="Proteomes" id="UP000244754">
    <property type="component" value="Chromosome"/>
</dbReference>
<proteinExistence type="predicted"/>
<dbReference type="KEGG" id="clia:C3E79_00790"/>
<dbReference type="EMBL" id="CP026948">
    <property type="protein sequence ID" value="AWB83196.1"/>
    <property type="molecule type" value="Genomic_DNA"/>
</dbReference>
<evidence type="ECO:0000313" key="1">
    <source>
        <dbReference type="EMBL" id="AWB83196.1"/>
    </source>
</evidence>
<keyword evidence="2" id="KW-1185">Reference proteome</keyword>
<reference evidence="2" key="1">
    <citation type="submission" date="2018-01" db="EMBL/GenBank/DDBJ databases">
        <authorList>
            <person name="Li J."/>
        </authorList>
    </citation>
    <scope>NUCLEOTIDE SEQUENCE [LARGE SCALE GENOMIC DNA]</scope>
    <source>
        <strain evidence="2">2184</strain>
    </source>
</reference>
<dbReference type="AlphaFoldDB" id="A0A2S0WBQ3"/>
<dbReference type="RefSeq" id="WP_108403192.1">
    <property type="nucleotide sequence ID" value="NZ_CP026948.1"/>
</dbReference>
<accession>A0A2S0WBQ3</accession>
<organism evidence="1 2">
    <name type="scientific">Corynebacterium liangguodongii</name>
    <dbReference type="NCBI Taxonomy" id="2079535"/>
    <lineage>
        <taxon>Bacteria</taxon>
        <taxon>Bacillati</taxon>
        <taxon>Actinomycetota</taxon>
        <taxon>Actinomycetes</taxon>
        <taxon>Mycobacteriales</taxon>
        <taxon>Corynebacteriaceae</taxon>
        <taxon>Corynebacterium</taxon>
    </lineage>
</organism>